<evidence type="ECO:0000313" key="1">
    <source>
        <dbReference type="EMBL" id="ADK87097.1"/>
    </source>
</evidence>
<dbReference type="PaxDb" id="722438-MPNE_0310"/>
<dbReference type="AlphaFoldDB" id="A0A0H3DMW6"/>
<dbReference type="SMR" id="A0A0H3DMW6"/>
<name>A0A0H3DMW6_MYCPB</name>
<sequence length="100" mass="11479">MSFKKITEMMRQAERQSKQKALDFEQKLFEYSYKNAAIKIIIFGNLTIKSITIDPALIDPEDKVTLEEMITEAVNEAVGDVKAKYDQLMEEAMPQMPGLF</sequence>
<accession>A0A0H3DMW6</accession>
<organism evidence="1 2">
    <name type="scientific">Mycoplasmoides pneumoniae (strain ATCC 15531 / DSM 23978 / CIP 103766 / NBRC 14401 / NCTC 10119 / FH)</name>
    <name type="common">Mycoplasma pneumoniae</name>
    <dbReference type="NCBI Taxonomy" id="722438"/>
    <lineage>
        <taxon>Bacteria</taxon>
        <taxon>Bacillati</taxon>
        <taxon>Mycoplasmatota</taxon>
        <taxon>Mycoplasmoidales</taxon>
        <taxon>Mycoplasmoidaceae</taxon>
        <taxon>Mycoplasmoides</taxon>
    </lineage>
</organism>
<evidence type="ECO:0000313" key="2">
    <source>
        <dbReference type="Proteomes" id="UP000007756"/>
    </source>
</evidence>
<protein>
    <submittedName>
        <fullName evidence="1">DNA-binding protein, YbaB/EbfC family</fullName>
    </submittedName>
</protein>
<dbReference type="Gene3D" id="3.30.1310.10">
    <property type="entry name" value="Nucleoid-associated protein YbaB-like domain"/>
    <property type="match status" value="1"/>
</dbReference>
<dbReference type="HOGENOM" id="CLU_140930_1_2_14"/>
<dbReference type="GO" id="GO:0003677">
    <property type="term" value="F:DNA binding"/>
    <property type="evidence" value="ECO:0007669"/>
    <property type="project" value="UniProtKB-KW"/>
</dbReference>
<dbReference type="InterPro" id="IPR004401">
    <property type="entry name" value="YbaB/EbfC"/>
</dbReference>
<dbReference type="GeneID" id="66609076"/>
<reference evidence="1 2" key="1">
    <citation type="journal article" date="2010" name="Appl. Environ. Microbiol.">
        <title>Targeted chromosomal knockouts in Mycoplasma pneumoniae.</title>
        <authorList>
            <person name="Krishnakumar R."/>
            <person name="Assad-Garcia N."/>
            <person name="Benders G.A."/>
            <person name="Phan Q."/>
            <person name="Montague M.G."/>
            <person name="Glass J.I."/>
        </authorList>
    </citation>
    <scope>NUCLEOTIDE SEQUENCE [LARGE SCALE GENOMIC DNA]</scope>
    <source>
        <strain evidence="2">ATCC 15531 / DSM 22911 / NBRC 14401 / NCTC 10119 / FH</strain>
    </source>
</reference>
<dbReference type="RefSeq" id="WP_010874632.1">
    <property type="nucleotide sequence ID" value="NZ_CP010546.1"/>
</dbReference>
<proteinExistence type="predicted"/>
<dbReference type="PATRIC" id="fig|722438.3.peg.303"/>
<gene>
    <name evidence="1" type="ordered locus">MPNE_0310</name>
</gene>
<dbReference type="PIRSF" id="PIRSF004555">
    <property type="entry name" value="UCP004555"/>
    <property type="match status" value="1"/>
</dbReference>
<dbReference type="SUPFAM" id="SSF82607">
    <property type="entry name" value="YbaB-like"/>
    <property type="match status" value="1"/>
</dbReference>
<dbReference type="EMBL" id="CP002077">
    <property type="protein sequence ID" value="ADK87097.1"/>
    <property type="molecule type" value="Genomic_DNA"/>
</dbReference>
<keyword evidence="1" id="KW-0238">DNA-binding</keyword>
<dbReference type="eggNOG" id="COG0718">
    <property type="taxonomic scope" value="Bacteria"/>
</dbReference>
<dbReference type="Proteomes" id="UP000007756">
    <property type="component" value="Chromosome"/>
</dbReference>
<dbReference type="NCBIfam" id="TIGR00103">
    <property type="entry name" value="DNA_YbaB_EbfC"/>
    <property type="match status" value="1"/>
</dbReference>
<dbReference type="STRING" id="722438.F539_01515"/>
<dbReference type="KEGG" id="mpj:MPNE_0310"/>
<dbReference type="InterPro" id="IPR036894">
    <property type="entry name" value="YbaB-like_sf"/>
</dbReference>
<dbReference type="Pfam" id="PF02575">
    <property type="entry name" value="YbaB_DNA_bd"/>
    <property type="match status" value="1"/>
</dbReference>